<organism evidence="2 3">
    <name type="scientific">Prorocentrum cordatum</name>
    <dbReference type="NCBI Taxonomy" id="2364126"/>
    <lineage>
        <taxon>Eukaryota</taxon>
        <taxon>Sar</taxon>
        <taxon>Alveolata</taxon>
        <taxon>Dinophyceae</taxon>
        <taxon>Prorocentrales</taxon>
        <taxon>Prorocentraceae</taxon>
        <taxon>Prorocentrum</taxon>
    </lineage>
</organism>
<protein>
    <recommendedName>
        <fullName evidence="4">Protein transport protein SEC23</fullName>
    </recommendedName>
</protein>
<dbReference type="EMBL" id="CAUYUJ010015299">
    <property type="protein sequence ID" value="CAK0852163.1"/>
    <property type="molecule type" value="Genomic_DNA"/>
</dbReference>
<dbReference type="SUPFAM" id="SSF53300">
    <property type="entry name" value="vWA-like"/>
    <property type="match status" value="1"/>
</dbReference>
<dbReference type="PANTHER" id="PTHR13803">
    <property type="entry name" value="SEC24-RELATED PROTEIN"/>
    <property type="match status" value="1"/>
</dbReference>
<reference evidence="2" key="1">
    <citation type="submission" date="2023-10" db="EMBL/GenBank/DDBJ databases">
        <authorList>
            <person name="Chen Y."/>
            <person name="Shah S."/>
            <person name="Dougan E. K."/>
            <person name="Thang M."/>
            <person name="Chan C."/>
        </authorList>
    </citation>
    <scope>NUCLEOTIDE SEQUENCE [LARGE SCALE GENOMIC DNA]</scope>
</reference>
<keyword evidence="3" id="KW-1185">Reference proteome</keyword>
<dbReference type="SUPFAM" id="SSF81995">
    <property type="entry name" value="beta-sandwich domain of Sec23/24"/>
    <property type="match status" value="1"/>
</dbReference>
<comment type="caution">
    <text evidence="2">The sequence shown here is derived from an EMBL/GenBank/DDBJ whole genome shotgun (WGS) entry which is preliminary data.</text>
</comment>
<name>A0ABN9U0Z3_9DINO</name>
<feature type="non-terminal residue" evidence="2">
    <location>
        <position position="1"/>
    </location>
</feature>
<dbReference type="InterPro" id="IPR036465">
    <property type="entry name" value="vWFA_dom_sf"/>
</dbReference>
<sequence length="503" mass="50561">EATPEAGGRRRACRRHLGAGCAGQSSPSGGGSLRGGGARGAPDGQLPAGRLAEPEPCQDGCPVRLRGAAPGGPSCRLGRGARRRPGGGRQAREVPGLQGVRLPRGHGLRGSQVAVQLLLPRAGAARAGGAGRGQQQRGVRVARRGSPGRQRRAGGLAAEEGLAFRLAAGVLPGDAVAAGARGARASAGTCRGRPRRGGAAAALPAGRVAARSGPDSGLLHAAAAGIREALCSGAVPQGGPRRAACVLAHDEGRLSFFCAGGRGEPRVLVVSDLQDPFLPLPAESLVDYSDGSDGVVAILDALPQLVAGAAPPPGARAPGGLHLALGAALLALRGRGGKLVAFTAEGAGAARGLQEGAASPYTALASDMVKAKVSAEVFVATPARDGAGIADLACLTDCGGELWHFPEFDCRRDGRRLGAAVGTALGRHRGWEAQLRVRVPRGWKAERMQGHCARKNREGKPGLAVLPNCHAEQTFAVEVRKASDELGGAGPGSGTPPLISSAC</sequence>
<dbReference type="Proteomes" id="UP001189429">
    <property type="component" value="Unassembled WGS sequence"/>
</dbReference>
<gene>
    <name evidence="2" type="ORF">PCOR1329_LOCUS44112</name>
</gene>
<dbReference type="Gene3D" id="3.40.50.410">
    <property type="entry name" value="von Willebrand factor, type A domain"/>
    <property type="match status" value="1"/>
</dbReference>
<proteinExistence type="predicted"/>
<dbReference type="InterPro" id="IPR050550">
    <property type="entry name" value="SEC23_SEC24_subfamily"/>
</dbReference>
<feature type="region of interest" description="Disordered" evidence="1">
    <location>
        <begin position="126"/>
        <end position="154"/>
    </location>
</feature>
<feature type="compositionally biased region" description="Low complexity" evidence="1">
    <location>
        <begin position="18"/>
        <end position="27"/>
    </location>
</feature>
<feature type="region of interest" description="Disordered" evidence="1">
    <location>
        <begin position="1"/>
        <end position="93"/>
    </location>
</feature>
<evidence type="ECO:0000256" key="1">
    <source>
        <dbReference type="SAM" id="MobiDB-lite"/>
    </source>
</evidence>
<evidence type="ECO:0000313" key="3">
    <source>
        <dbReference type="Proteomes" id="UP001189429"/>
    </source>
</evidence>
<evidence type="ECO:0000313" key="2">
    <source>
        <dbReference type="EMBL" id="CAK0852163.1"/>
    </source>
</evidence>
<feature type="compositionally biased region" description="Gly residues" evidence="1">
    <location>
        <begin position="28"/>
        <end position="39"/>
    </location>
</feature>
<accession>A0ABN9U0Z3</accession>
<evidence type="ECO:0008006" key="4">
    <source>
        <dbReference type="Google" id="ProtNLM"/>
    </source>
</evidence>